<evidence type="ECO:0000256" key="7">
    <source>
        <dbReference type="ARBA" id="ARBA00022694"/>
    </source>
</evidence>
<evidence type="ECO:0000256" key="14">
    <source>
        <dbReference type="ARBA" id="ARBA00023284"/>
    </source>
</evidence>
<comment type="caution">
    <text evidence="18">The sequence shown here is derived from an EMBL/GenBank/DDBJ whole genome shotgun (WGS) entry which is preliminary data.</text>
</comment>
<dbReference type="EMBL" id="JWIY01000003">
    <property type="protein sequence ID" value="KIC77585.1"/>
    <property type="molecule type" value="Genomic_DNA"/>
</dbReference>
<dbReference type="GO" id="GO:0046872">
    <property type="term" value="F:metal ion binding"/>
    <property type="evidence" value="ECO:0007669"/>
    <property type="project" value="UniProtKB-KW"/>
</dbReference>
<evidence type="ECO:0000256" key="8">
    <source>
        <dbReference type="ARBA" id="ARBA00022723"/>
    </source>
</evidence>
<dbReference type="Pfam" id="PF02677">
    <property type="entry name" value="QueH"/>
    <property type="match status" value="1"/>
</dbReference>
<dbReference type="eggNOG" id="COG1636">
    <property type="taxonomic scope" value="Bacteria"/>
</dbReference>
<evidence type="ECO:0000256" key="12">
    <source>
        <dbReference type="ARBA" id="ARBA00023014"/>
    </source>
</evidence>
<evidence type="ECO:0000256" key="13">
    <source>
        <dbReference type="ARBA" id="ARBA00023157"/>
    </source>
</evidence>
<proteinExistence type="inferred from homology"/>
<protein>
    <recommendedName>
        <fullName evidence="5 17">Epoxyqueuosine reductase QueH</fullName>
        <ecNumber evidence="4 17">1.17.99.6</ecNumber>
    </recommendedName>
    <alternativeName>
        <fullName evidence="15 17">Queuosine biosynthesis protein QueH</fullName>
    </alternativeName>
</protein>
<comment type="catalytic activity">
    <reaction evidence="16 17">
        <text>epoxyqueuosine(34) in tRNA + AH2 = queuosine(34) in tRNA + A + H2O</text>
        <dbReference type="Rhea" id="RHEA:32159"/>
        <dbReference type="Rhea" id="RHEA-COMP:18571"/>
        <dbReference type="Rhea" id="RHEA-COMP:18582"/>
        <dbReference type="ChEBI" id="CHEBI:13193"/>
        <dbReference type="ChEBI" id="CHEBI:15377"/>
        <dbReference type="ChEBI" id="CHEBI:17499"/>
        <dbReference type="ChEBI" id="CHEBI:194431"/>
        <dbReference type="ChEBI" id="CHEBI:194443"/>
        <dbReference type="EC" id="1.17.99.6"/>
    </reaction>
</comment>
<dbReference type="EC" id="1.17.99.6" evidence="4 17"/>
<keyword evidence="12 17" id="KW-0411">Iron-sulfur</keyword>
<dbReference type="STRING" id="862969.SCI_1688"/>
<keyword evidence="14 17" id="KW-0676">Redox-active center</keyword>
<organism evidence="18 19">
    <name type="scientific">Streptococcus constellatus</name>
    <dbReference type="NCBI Taxonomy" id="76860"/>
    <lineage>
        <taxon>Bacteria</taxon>
        <taxon>Bacillati</taxon>
        <taxon>Bacillota</taxon>
        <taxon>Bacilli</taxon>
        <taxon>Lactobacillales</taxon>
        <taxon>Streptococcaceae</taxon>
        <taxon>Streptococcus</taxon>
        <taxon>Streptococcus anginosus group</taxon>
    </lineage>
</organism>
<keyword evidence="7 17" id="KW-0819">tRNA processing</keyword>
<reference evidence="18 19" key="1">
    <citation type="submission" date="2014-12" db="EMBL/GenBank/DDBJ databases">
        <title>Partial genome sequence of Streptococcus constellatus KCOM 1650 (= ChDC B144).</title>
        <authorList>
            <person name="Kook J.-K."/>
            <person name="Park S.-N."/>
            <person name="Lim Y.K."/>
            <person name="Jo E."/>
        </authorList>
    </citation>
    <scope>NUCLEOTIDE SEQUENCE [LARGE SCALE GENOMIC DNA]</scope>
    <source>
        <strain evidence="18 19">KCOM 1650</strain>
    </source>
</reference>
<comment type="pathway">
    <text evidence="2 17">tRNA modification; tRNA-queuosine biosynthesis.</text>
</comment>
<keyword evidence="13 17" id="KW-1015">Disulfide bond</keyword>
<evidence type="ECO:0000256" key="4">
    <source>
        <dbReference type="ARBA" id="ARBA00012622"/>
    </source>
</evidence>
<dbReference type="HAMAP" id="MF_02089">
    <property type="entry name" value="QueH"/>
    <property type="match status" value="1"/>
</dbReference>
<keyword evidence="9 17" id="KW-0671">Queuosine biosynthesis</keyword>
<evidence type="ECO:0000256" key="9">
    <source>
        <dbReference type="ARBA" id="ARBA00022785"/>
    </source>
</evidence>
<dbReference type="GO" id="GO:0008616">
    <property type="term" value="P:tRNA queuosine(34) biosynthetic process"/>
    <property type="evidence" value="ECO:0007669"/>
    <property type="project" value="UniProtKB-UniRule"/>
</dbReference>
<evidence type="ECO:0000256" key="2">
    <source>
        <dbReference type="ARBA" id="ARBA00004691"/>
    </source>
</evidence>
<name>A0A0C1K3Q7_STRCV</name>
<feature type="binding site" evidence="17">
    <location>
        <position position="45"/>
    </location>
    <ligand>
        <name>[4Fe-4S] cluster</name>
        <dbReference type="ChEBI" id="CHEBI:49883"/>
    </ligand>
</feature>
<keyword evidence="10 17" id="KW-0560">Oxidoreductase</keyword>
<keyword evidence="8 17" id="KW-0479">Metal-binding</keyword>
<evidence type="ECO:0000256" key="10">
    <source>
        <dbReference type="ARBA" id="ARBA00023002"/>
    </source>
</evidence>
<dbReference type="UniPathway" id="UPA00392"/>
<feature type="binding site" evidence="17">
    <location>
        <position position="131"/>
    </location>
    <ligand>
        <name>[4Fe-4S] cluster</name>
        <dbReference type="ChEBI" id="CHEBI:49883"/>
    </ligand>
</feature>
<evidence type="ECO:0000313" key="18">
    <source>
        <dbReference type="EMBL" id="KIC77585.1"/>
    </source>
</evidence>
<evidence type="ECO:0000256" key="15">
    <source>
        <dbReference type="ARBA" id="ARBA00031446"/>
    </source>
</evidence>
<keyword evidence="6 17" id="KW-0004">4Fe-4S</keyword>
<evidence type="ECO:0000256" key="17">
    <source>
        <dbReference type="HAMAP-Rule" id="MF_02089"/>
    </source>
</evidence>
<dbReference type="PANTHER" id="PTHR36701:SF1">
    <property type="entry name" value="EPOXYQUEUOSINE REDUCTASE QUEH"/>
    <property type="match status" value="1"/>
</dbReference>
<dbReference type="OrthoDB" id="9801033at2"/>
<feature type="binding site" evidence="17">
    <location>
        <position position="128"/>
    </location>
    <ligand>
        <name>[4Fe-4S] cluster</name>
        <dbReference type="ChEBI" id="CHEBI:49883"/>
    </ligand>
</feature>
<evidence type="ECO:0000256" key="1">
    <source>
        <dbReference type="ARBA" id="ARBA00002268"/>
    </source>
</evidence>
<evidence type="ECO:0000256" key="5">
    <source>
        <dbReference type="ARBA" id="ARBA00016895"/>
    </source>
</evidence>
<evidence type="ECO:0000256" key="11">
    <source>
        <dbReference type="ARBA" id="ARBA00023004"/>
    </source>
</evidence>
<evidence type="ECO:0000256" key="16">
    <source>
        <dbReference type="ARBA" id="ARBA00047415"/>
    </source>
</evidence>
<evidence type="ECO:0000256" key="3">
    <source>
        <dbReference type="ARBA" id="ARBA00008207"/>
    </source>
</evidence>
<dbReference type="AlphaFoldDB" id="A0A0C1K3Q7"/>
<accession>A0A0C1K3Q7</accession>
<sequence length="255" mass="29549">MIDVEEILSKMNPNQKINYDRVMQRMVKVWESDQKRPTILMHTCCAPCSTYTLEYLTQYADVTVYFANSNIHPKAEYQRRAYVAQKFVHDFNENTGNHVRYLEAPYEPQEFFRTVHGLEEEPEGGDRCKVCYDYRLDKTAQVAVDLGFDYFGSALTISPHKNSQTINSVGIEVQKVYATQYLPSDFKKNQGYKRSVEMCEEYDIYRQCYCGCVFAAQAQGIDLIQIKKDAVAFLKGKDLEKDYSHVKFTVTNGEC</sequence>
<feature type="disulfide bond" description="Redox-active" evidence="17">
    <location>
        <begin position="210"/>
        <end position="212"/>
    </location>
</feature>
<comment type="function">
    <text evidence="1 17">Catalyzes the conversion of epoxyqueuosine (oQ) to queuosine (Q), which is a hypermodified base found in the wobble positions of tRNA(Asp), tRNA(Asn), tRNA(His) and tRNA(Tyr).</text>
</comment>
<dbReference type="InterPro" id="IPR003828">
    <property type="entry name" value="QueH"/>
</dbReference>
<feature type="binding site" evidence="17">
    <location>
        <position position="44"/>
    </location>
    <ligand>
        <name>[4Fe-4S] cluster</name>
        <dbReference type="ChEBI" id="CHEBI:49883"/>
    </ligand>
</feature>
<dbReference type="Proteomes" id="UP000031339">
    <property type="component" value="Unassembled WGS sequence"/>
</dbReference>
<keyword evidence="11 17" id="KW-0408">Iron</keyword>
<dbReference type="GO" id="GO:0051539">
    <property type="term" value="F:4 iron, 4 sulfur cluster binding"/>
    <property type="evidence" value="ECO:0007669"/>
    <property type="project" value="UniProtKB-UniRule"/>
</dbReference>
<dbReference type="GO" id="GO:0052693">
    <property type="term" value="F:epoxyqueuosine reductase activity"/>
    <property type="evidence" value="ECO:0007669"/>
    <property type="project" value="UniProtKB-UniRule"/>
</dbReference>
<comment type="similarity">
    <text evidence="3 17">Belongs to the QueH family.</text>
</comment>
<evidence type="ECO:0000256" key="6">
    <source>
        <dbReference type="ARBA" id="ARBA00022485"/>
    </source>
</evidence>
<evidence type="ECO:0000313" key="19">
    <source>
        <dbReference type="Proteomes" id="UP000031339"/>
    </source>
</evidence>
<dbReference type="RefSeq" id="WP_039677631.1">
    <property type="nucleotide sequence ID" value="NZ_JWIY01000003.1"/>
</dbReference>
<gene>
    <name evidence="17" type="primary">queH</name>
    <name evidence="18" type="ORF">RN79_07755</name>
</gene>
<dbReference type="PANTHER" id="PTHR36701">
    <property type="entry name" value="EPOXYQUEUOSINE REDUCTASE QUEH"/>
    <property type="match status" value="1"/>
</dbReference>